<dbReference type="AlphaFoldDB" id="A0AAP2CI09"/>
<organism evidence="1 2">
    <name type="scientific">Litoribacter ruber</name>
    <dbReference type="NCBI Taxonomy" id="702568"/>
    <lineage>
        <taxon>Bacteria</taxon>
        <taxon>Pseudomonadati</taxon>
        <taxon>Bacteroidota</taxon>
        <taxon>Cytophagia</taxon>
        <taxon>Cytophagales</taxon>
        <taxon>Cyclobacteriaceae</taxon>
        <taxon>Litoribacter</taxon>
    </lineage>
</organism>
<dbReference type="Proteomes" id="UP001319104">
    <property type="component" value="Unassembled WGS sequence"/>
</dbReference>
<dbReference type="EMBL" id="JAHCMY010000002">
    <property type="protein sequence ID" value="MBS9523631.1"/>
    <property type="molecule type" value="Genomic_DNA"/>
</dbReference>
<dbReference type="RefSeq" id="WP_213944517.1">
    <property type="nucleotide sequence ID" value="NZ_JAHBGI010000009.1"/>
</dbReference>
<evidence type="ECO:0000313" key="2">
    <source>
        <dbReference type="Proteomes" id="UP001319104"/>
    </source>
</evidence>
<name>A0AAP2CI09_9BACT</name>
<gene>
    <name evidence="1" type="ORF">KI659_06325</name>
</gene>
<sequence length="51" mass="6253">MSQDLITKTLKTYFIKKGKSLKVIQRYLSVKYRMHIEEKILRKRLQDLRVN</sequence>
<comment type="caution">
    <text evidence="1">The sequence shown here is derived from an EMBL/GenBank/DDBJ whole genome shotgun (WGS) entry which is preliminary data.</text>
</comment>
<keyword evidence="2" id="KW-1185">Reference proteome</keyword>
<evidence type="ECO:0000313" key="1">
    <source>
        <dbReference type="EMBL" id="MBS9523631.1"/>
    </source>
</evidence>
<reference evidence="1 2" key="1">
    <citation type="submission" date="2021-05" db="EMBL/GenBank/DDBJ databases">
        <authorList>
            <person name="Zhang Z.D."/>
            <person name="Osman G."/>
        </authorList>
    </citation>
    <scope>NUCLEOTIDE SEQUENCE [LARGE SCALE GENOMIC DNA]</scope>
    <source>
        <strain evidence="1 2">KCTC 32217</strain>
    </source>
</reference>
<accession>A0AAP2CI09</accession>
<proteinExistence type="predicted"/>
<protein>
    <submittedName>
        <fullName evidence="1">Uncharacterized protein</fullName>
    </submittedName>
</protein>